<comment type="similarity">
    <text evidence="2">Belongs to the CitM (TC 2.A.11) transporter family.</text>
</comment>
<dbReference type="PRINTS" id="PR00758">
    <property type="entry name" value="ARSENICPUMP"/>
</dbReference>
<dbReference type="InterPro" id="IPR004680">
    <property type="entry name" value="Cit_transptr-like_dom"/>
</dbReference>
<evidence type="ECO:0000256" key="3">
    <source>
        <dbReference type="ARBA" id="ARBA00022448"/>
    </source>
</evidence>
<evidence type="ECO:0000313" key="10">
    <source>
        <dbReference type="EMBL" id="ANV79863.1"/>
    </source>
</evidence>
<sequence>MSDIFRGNVLRKYMIKNVRYPSFGKKLTLYSLLLIILSYFPITVSAASSSVENWQPPVMPSWSVPVAFGILILVYGLIVFEVVHRALAASLGGIAAVISLHVVGSGPDLSAIMAWIDWETIGLLIGMMVMVDILSKTGLFEWAAVQAYAQSGGSIWRLSFILCTITAIFSALLDNVTTILLIVPVTIQISRVLEIDPVALIIAEVMFSNIGGAATQIGDPPNIIIGAQLSSQSLSGTELASQSIGFSDFIIHVAPAVLITMIPAFWLLKKLEAQGLSGSRIRNIELLRIKYGIKDVDLLKKSGTILIFVILAFFLHSAYPHPLFSVATIAIAGAVIMLLVTSPHKVEEQLDSVEWTTIIFFAGLFIMIHGLEYMGLIDKIADLISSTIAKASEENRLMVAVLLLLWVSAIASAFIDNIPYTATMVPVVIELAQDPELQLTLGPLAWALALGACLGGNGTIIGASANVVAAGLAEESGNDISFNRFFRTGFPIMILTLLISTVYCVIRYAMEWSSNLIPAALILVLAIASLSLSPMVYKDPSSPLNKALLSRDISVESE</sequence>
<feature type="transmembrane region" description="Helical" evidence="8">
    <location>
        <begin position="155"/>
        <end position="173"/>
    </location>
</feature>
<feature type="transmembrane region" description="Helical" evidence="8">
    <location>
        <begin position="298"/>
        <end position="316"/>
    </location>
</feature>
<evidence type="ECO:0000256" key="2">
    <source>
        <dbReference type="ARBA" id="ARBA00009843"/>
    </source>
</evidence>
<dbReference type="CDD" id="cd01116">
    <property type="entry name" value="P_permease"/>
    <property type="match status" value="1"/>
</dbReference>
<evidence type="ECO:0000256" key="8">
    <source>
        <dbReference type="SAM" id="Phobius"/>
    </source>
</evidence>
<evidence type="ECO:0000256" key="7">
    <source>
        <dbReference type="ARBA" id="ARBA00023136"/>
    </source>
</evidence>
<dbReference type="PANTHER" id="PTHR43568:SF1">
    <property type="entry name" value="P PROTEIN"/>
    <property type="match status" value="1"/>
</dbReference>
<evidence type="ECO:0000256" key="4">
    <source>
        <dbReference type="ARBA" id="ARBA00022475"/>
    </source>
</evidence>
<dbReference type="GO" id="GO:0005886">
    <property type="term" value="C:plasma membrane"/>
    <property type="evidence" value="ECO:0007669"/>
    <property type="project" value="UniProtKB-SubCell"/>
</dbReference>
<feature type="transmembrane region" description="Helical" evidence="8">
    <location>
        <begin position="516"/>
        <end position="537"/>
    </location>
</feature>
<keyword evidence="5 8" id="KW-0812">Transmembrane</keyword>
<feature type="transmembrane region" description="Helical" evidence="8">
    <location>
        <begin position="322"/>
        <end position="341"/>
    </location>
</feature>
<keyword evidence="6 8" id="KW-1133">Transmembrane helix</keyword>
<dbReference type="PANTHER" id="PTHR43568">
    <property type="entry name" value="P PROTEIN"/>
    <property type="match status" value="1"/>
</dbReference>
<keyword evidence="4" id="KW-1003">Cell membrane</keyword>
<protein>
    <recommendedName>
        <fullName evidence="9">Citrate transporter-like domain-containing protein</fullName>
    </recommendedName>
</protein>
<dbReference type="InterPro" id="IPR051475">
    <property type="entry name" value="Diverse_Ion_Transporter"/>
</dbReference>
<feature type="domain" description="Citrate transporter-like" evidence="9">
    <location>
        <begin position="75"/>
        <end position="451"/>
    </location>
</feature>
<feature type="transmembrane region" description="Helical" evidence="8">
    <location>
        <begin position="490"/>
        <end position="510"/>
    </location>
</feature>
<feature type="transmembrane region" description="Helical" evidence="8">
    <location>
        <begin position="397"/>
        <end position="415"/>
    </location>
</feature>
<comment type="subcellular location">
    <subcellularLocation>
        <location evidence="1">Cell membrane</location>
        <topology evidence="1">Multi-pass membrane protein</topology>
    </subcellularLocation>
</comment>
<feature type="transmembrane region" description="Helical" evidence="8">
    <location>
        <begin position="112"/>
        <end position="134"/>
    </location>
</feature>
<dbReference type="Pfam" id="PF03600">
    <property type="entry name" value="CitMHS"/>
    <property type="match status" value="1"/>
</dbReference>
<organism evidence="10">
    <name type="scientific">uncultured Poseidoniia archaeon</name>
    <dbReference type="NCBI Taxonomy" id="1697135"/>
    <lineage>
        <taxon>Archaea</taxon>
        <taxon>Methanobacteriati</taxon>
        <taxon>Thermoplasmatota</taxon>
        <taxon>Candidatus Poseidoniia</taxon>
        <taxon>environmental samples</taxon>
    </lineage>
</organism>
<dbReference type="InterPro" id="IPR000802">
    <property type="entry name" value="Arsenical_pump_ArsB"/>
</dbReference>
<evidence type="ECO:0000259" key="9">
    <source>
        <dbReference type="Pfam" id="PF03600"/>
    </source>
</evidence>
<evidence type="ECO:0000256" key="6">
    <source>
        <dbReference type="ARBA" id="ARBA00022989"/>
    </source>
</evidence>
<feature type="transmembrane region" description="Helical" evidence="8">
    <location>
        <begin position="62"/>
        <end position="80"/>
    </location>
</feature>
<feature type="transmembrane region" description="Helical" evidence="8">
    <location>
        <begin position="249"/>
        <end position="268"/>
    </location>
</feature>
<name>A0A1B1TC66_9ARCH</name>
<evidence type="ECO:0000256" key="5">
    <source>
        <dbReference type="ARBA" id="ARBA00022692"/>
    </source>
</evidence>
<reference evidence="10" key="1">
    <citation type="submission" date="2014-11" db="EMBL/GenBank/DDBJ databases">
        <authorList>
            <person name="Zhu J."/>
            <person name="Qi W."/>
            <person name="Song R."/>
        </authorList>
    </citation>
    <scope>NUCLEOTIDE SEQUENCE</scope>
</reference>
<dbReference type="GO" id="GO:0015105">
    <property type="term" value="F:arsenite transmembrane transporter activity"/>
    <property type="evidence" value="ECO:0007669"/>
    <property type="project" value="InterPro"/>
</dbReference>
<dbReference type="AlphaFoldDB" id="A0A1B1TC66"/>
<evidence type="ECO:0000256" key="1">
    <source>
        <dbReference type="ARBA" id="ARBA00004651"/>
    </source>
</evidence>
<accession>A0A1B1TC66</accession>
<keyword evidence="3" id="KW-0813">Transport</keyword>
<dbReference type="EMBL" id="KP211856">
    <property type="protein sequence ID" value="ANV79863.1"/>
    <property type="molecule type" value="Genomic_DNA"/>
</dbReference>
<proteinExistence type="inferred from homology"/>
<feature type="transmembrane region" description="Helical" evidence="8">
    <location>
        <begin position="353"/>
        <end position="377"/>
    </location>
</feature>
<reference evidence="10" key="2">
    <citation type="journal article" date="2015" name="ISME J.">
        <title>A new class of marine Euryarchaeota group II from the Mediterranean deep chlorophyll maximum.</title>
        <authorList>
            <person name="Martin-Cuadrado A.B."/>
            <person name="Garcia-Heredia I."/>
            <person name="Molto A.G."/>
            <person name="Lopez-Ubeda R."/>
            <person name="Kimes N."/>
            <person name="Lopez-Garcia P."/>
            <person name="Moreira D."/>
            <person name="Rodriguez-Valera F."/>
        </authorList>
    </citation>
    <scope>NUCLEOTIDE SEQUENCE</scope>
</reference>
<feature type="transmembrane region" description="Helical" evidence="8">
    <location>
        <begin position="87"/>
        <end position="106"/>
    </location>
</feature>
<keyword evidence="7 8" id="KW-0472">Membrane</keyword>